<dbReference type="Proteomes" id="UP000027284">
    <property type="component" value="Unassembled WGS sequence"/>
</dbReference>
<comment type="caution">
    <text evidence="1">The sequence shown here is derived from an EMBL/GenBank/DDBJ whole genome shotgun (WGS) entry which is preliminary data.</text>
</comment>
<organism evidence="1 2">
    <name type="scientific">Thermoanaerobaculum aquaticum</name>
    <dbReference type="NCBI Taxonomy" id="1312852"/>
    <lineage>
        <taxon>Bacteria</taxon>
        <taxon>Pseudomonadati</taxon>
        <taxon>Acidobacteriota</taxon>
        <taxon>Thermoanaerobaculia</taxon>
        <taxon>Thermoanaerobaculales</taxon>
        <taxon>Thermoanaerobaculaceae</taxon>
        <taxon>Thermoanaerobaculum</taxon>
    </lineage>
</organism>
<dbReference type="STRING" id="1312852.EG19_00055"/>
<evidence type="ECO:0000313" key="2">
    <source>
        <dbReference type="Proteomes" id="UP000027284"/>
    </source>
</evidence>
<sequence length="72" mass="7852">MAAVLAVEHNARAWQRRPYAVICDRGDSAAVALLHLPHPPKPGLRFSAFGVEWEVVRAGDHTRGPVARPVCT</sequence>
<reference evidence="1 2" key="1">
    <citation type="submission" date="2014-04" db="EMBL/GenBank/DDBJ databases">
        <title>The Genome Sequence of Thermoanaerobaculum aquaticum MP-01, The First Cultivated Group 23 Acidobacterium.</title>
        <authorList>
            <person name="Stamps B.W."/>
            <person name="Losey N.A."/>
            <person name="Lawson P.A."/>
            <person name="Stevenson B.S."/>
        </authorList>
    </citation>
    <scope>NUCLEOTIDE SEQUENCE [LARGE SCALE GENOMIC DNA]</scope>
    <source>
        <strain evidence="1 2">MP-01</strain>
    </source>
</reference>
<dbReference type="AlphaFoldDB" id="A0A062Y2N9"/>
<keyword evidence="2" id="KW-1185">Reference proteome</keyword>
<protein>
    <submittedName>
        <fullName evidence="1">Uncharacterized protein</fullName>
    </submittedName>
</protein>
<dbReference type="RefSeq" id="WP_038046105.1">
    <property type="nucleotide sequence ID" value="NZ_JMFG01000001.1"/>
</dbReference>
<evidence type="ECO:0000313" key="1">
    <source>
        <dbReference type="EMBL" id="KDA55050.1"/>
    </source>
</evidence>
<name>A0A062Y2N9_9BACT</name>
<proteinExistence type="predicted"/>
<dbReference type="EMBL" id="JMFG01000001">
    <property type="protein sequence ID" value="KDA55050.1"/>
    <property type="molecule type" value="Genomic_DNA"/>
</dbReference>
<gene>
    <name evidence="1" type="ORF">EG19_00055</name>
</gene>
<accession>A0A062Y2N9</accession>